<evidence type="ECO:0000313" key="5">
    <source>
        <dbReference type="Proteomes" id="UP001202328"/>
    </source>
</evidence>
<dbReference type="InterPro" id="IPR015943">
    <property type="entry name" value="WD40/YVTN_repeat-like_dom_sf"/>
</dbReference>
<evidence type="ECO:0000256" key="2">
    <source>
        <dbReference type="ARBA" id="ARBA00022737"/>
    </source>
</evidence>
<gene>
    <name evidence="4" type="ORF">MKW98_011102</name>
</gene>
<dbReference type="InterPro" id="IPR033010">
    <property type="entry name" value="Cdc20/Fizzy"/>
</dbReference>
<dbReference type="Proteomes" id="UP001202328">
    <property type="component" value="Unassembled WGS sequence"/>
</dbReference>
<dbReference type="GO" id="GO:1905786">
    <property type="term" value="P:positive regulation of anaphase-promoting complex-dependent catabolic process"/>
    <property type="evidence" value="ECO:0007669"/>
    <property type="project" value="TreeGrafter"/>
</dbReference>
<protein>
    <submittedName>
        <fullName evidence="4">Uncharacterized protein</fullName>
    </submittedName>
</protein>
<comment type="caution">
    <text evidence="4">The sequence shown here is derived from an EMBL/GenBank/DDBJ whole genome shotgun (WGS) entry which is preliminary data.</text>
</comment>
<organism evidence="4 5">
    <name type="scientific">Papaver atlanticum</name>
    <dbReference type="NCBI Taxonomy" id="357466"/>
    <lineage>
        <taxon>Eukaryota</taxon>
        <taxon>Viridiplantae</taxon>
        <taxon>Streptophyta</taxon>
        <taxon>Embryophyta</taxon>
        <taxon>Tracheophyta</taxon>
        <taxon>Spermatophyta</taxon>
        <taxon>Magnoliopsida</taxon>
        <taxon>Ranunculales</taxon>
        <taxon>Papaveraceae</taxon>
        <taxon>Papaveroideae</taxon>
        <taxon>Papaver</taxon>
    </lineage>
</organism>
<dbReference type="PANTHER" id="PTHR19918:SF1">
    <property type="entry name" value="FIZZY-RELATED PROTEIN HOMOLOG"/>
    <property type="match status" value="1"/>
</dbReference>
<proteinExistence type="predicted"/>
<name>A0AAD4TK66_9MAGN</name>
<dbReference type="EMBL" id="JAJJMB010001160">
    <property type="protein sequence ID" value="KAI3958414.1"/>
    <property type="molecule type" value="Genomic_DNA"/>
</dbReference>
<evidence type="ECO:0000256" key="3">
    <source>
        <dbReference type="ARBA" id="ARBA00023306"/>
    </source>
</evidence>
<dbReference type="Gene3D" id="2.130.10.10">
    <property type="entry name" value="YVTN repeat-like/Quinoprotein amine dehydrogenase"/>
    <property type="match status" value="1"/>
</dbReference>
<keyword evidence="1" id="KW-0853">WD repeat</keyword>
<dbReference type="GO" id="GO:0005680">
    <property type="term" value="C:anaphase-promoting complex"/>
    <property type="evidence" value="ECO:0007669"/>
    <property type="project" value="TreeGrafter"/>
</dbReference>
<evidence type="ECO:0000313" key="4">
    <source>
        <dbReference type="EMBL" id="KAI3958414.1"/>
    </source>
</evidence>
<sequence>MMQFYFCKLFVWNQDLTQAVLKYYEHTAAVKPIAWSPHLHGLLASGGGTADRYIHFGIQPQIHTSVAWALGVSSTSLRFAICVEIFYHVKAGYLYCKGFYILPSPLIDRQLLQEQVMKHFGPVLEYISLSKNSIRVKESSDQDRQKGLIEYVTGICLRCKILKDLIYLSGFS</sequence>
<reference evidence="4" key="1">
    <citation type="submission" date="2022-04" db="EMBL/GenBank/DDBJ databases">
        <title>A functionally conserved STORR gene fusion in Papaver species that diverged 16.8 million years ago.</title>
        <authorList>
            <person name="Catania T."/>
        </authorList>
    </citation>
    <scope>NUCLEOTIDE SEQUENCE</scope>
    <source>
        <strain evidence="4">S-188037</strain>
    </source>
</reference>
<accession>A0AAD4TK66</accession>
<evidence type="ECO:0000256" key="1">
    <source>
        <dbReference type="ARBA" id="ARBA00022574"/>
    </source>
</evidence>
<keyword evidence="3" id="KW-0131">Cell cycle</keyword>
<keyword evidence="5" id="KW-1185">Reference proteome</keyword>
<dbReference type="GO" id="GO:0010997">
    <property type="term" value="F:anaphase-promoting complex binding"/>
    <property type="evidence" value="ECO:0007669"/>
    <property type="project" value="InterPro"/>
</dbReference>
<dbReference type="AlphaFoldDB" id="A0AAD4TK66"/>
<dbReference type="PANTHER" id="PTHR19918">
    <property type="entry name" value="CELL DIVISION CYCLE 20 CDC20 FIZZY -RELATED"/>
    <property type="match status" value="1"/>
</dbReference>
<keyword evidence="2" id="KW-0677">Repeat</keyword>
<dbReference type="GO" id="GO:1990757">
    <property type="term" value="F:ubiquitin ligase activator activity"/>
    <property type="evidence" value="ECO:0007669"/>
    <property type="project" value="TreeGrafter"/>
</dbReference>
<dbReference type="GO" id="GO:0031145">
    <property type="term" value="P:anaphase-promoting complex-dependent catabolic process"/>
    <property type="evidence" value="ECO:0007669"/>
    <property type="project" value="TreeGrafter"/>
</dbReference>